<feature type="chain" id="PRO_5046015874" description="SnoaL-like domain-containing protein" evidence="2">
    <location>
        <begin position="20"/>
        <end position="180"/>
    </location>
</feature>
<evidence type="ECO:0000313" key="4">
    <source>
        <dbReference type="Proteomes" id="UP001218629"/>
    </source>
</evidence>
<evidence type="ECO:0000313" key="3">
    <source>
        <dbReference type="EMBL" id="WEB40620.1"/>
    </source>
</evidence>
<gene>
    <name evidence="3" type="ORF">MOV08_15905</name>
</gene>
<evidence type="ECO:0008006" key="5">
    <source>
        <dbReference type="Google" id="ProtNLM"/>
    </source>
</evidence>
<proteinExistence type="predicted"/>
<sequence length="180" mass="19262">MKTRWRANALLVGVSVAVAGLLASGCSEDVPDARPLPKGTGGVTASRAPATGETEALDAYRAMWRDLTRASLTSDADSPLLEDHATSGALELMKHGLRKSKHEGVVSKGAPRVDPHVVSASSQEVVLVDCVDDRNWLLYKQNGELKNNVPGGHLKTDATVRRADGVWKVSNFYMHETGSC</sequence>
<dbReference type="Proteomes" id="UP001218629">
    <property type="component" value="Chromosome"/>
</dbReference>
<dbReference type="RefSeq" id="WP_275307814.1">
    <property type="nucleotide sequence ID" value="NZ_CP095749.1"/>
</dbReference>
<dbReference type="EMBL" id="CP095749">
    <property type="protein sequence ID" value="WEB40620.1"/>
    <property type="molecule type" value="Genomic_DNA"/>
</dbReference>
<feature type="signal peptide" evidence="2">
    <location>
        <begin position="1"/>
        <end position="19"/>
    </location>
</feature>
<keyword evidence="2" id="KW-0732">Signal</keyword>
<reference evidence="3 4" key="1">
    <citation type="submission" date="2022-03" db="EMBL/GenBank/DDBJ databases">
        <title>Streptomyces yunnanensis P86,complete genome.</title>
        <authorList>
            <person name="Chen S."/>
            <person name="Zhang Q."/>
        </authorList>
    </citation>
    <scope>NUCLEOTIDE SEQUENCE [LARGE SCALE GENOMIC DNA]</scope>
    <source>
        <strain evidence="3 4">P86</strain>
    </source>
</reference>
<dbReference type="PROSITE" id="PS51257">
    <property type="entry name" value="PROKAR_LIPOPROTEIN"/>
    <property type="match status" value="1"/>
</dbReference>
<organism evidence="3 4">
    <name type="scientific">Streptomyces yunnanensis</name>
    <dbReference type="NCBI Taxonomy" id="156453"/>
    <lineage>
        <taxon>Bacteria</taxon>
        <taxon>Bacillati</taxon>
        <taxon>Actinomycetota</taxon>
        <taxon>Actinomycetes</taxon>
        <taxon>Kitasatosporales</taxon>
        <taxon>Streptomycetaceae</taxon>
        <taxon>Streptomyces</taxon>
    </lineage>
</organism>
<name>A0ABY8A9M1_9ACTN</name>
<evidence type="ECO:0000256" key="2">
    <source>
        <dbReference type="SAM" id="SignalP"/>
    </source>
</evidence>
<keyword evidence="4" id="KW-1185">Reference proteome</keyword>
<protein>
    <recommendedName>
        <fullName evidence="5">SnoaL-like domain-containing protein</fullName>
    </recommendedName>
</protein>
<feature type="region of interest" description="Disordered" evidence="1">
    <location>
        <begin position="28"/>
        <end position="50"/>
    </location>
</feature>
<accession>A0ABY8A9M1</accession>
<evidence type="ECO:0000256" key="1">
    <source>
        <dbReference type="SAM" id="MobiDB-lite"/>
    </source>
</evidence>